<feature type="signal peptide" evidence="1">
    <location>
        <begin position="1"/>
        <end position="19"/>
    </location>
</feature>
<sequence length="120" mass="12977">MKRYLIAAAVLTASAAIYAGTADGAKASPPEFKLDVKFTAINRPLLHVTSLNDAVTIEKVIVNRGQCRVAERKIDRGLGSTFPVVLKFGQLVEFAMIPASCDLLEATLFTDQGEVAYTFQ</sequence>
<dbReference type="Proteomes" id="UP000887009">
    <property type="component" value="Unassembled WGS sequence"/>
</dbReference>
<reference evidence="2" key="1">
    <citation type="submission" date="2021-07" db="EMBL/GenBank/DDBJ databases">
        <title>Draft genome sequence of carbapenem-resistant Aeromonas spp. in Japan.</title>
        <authorList>
            <person name="Maehana S."/>
            <person name="Suzuki M."/>
            <person name="Kitasato H."/>
        </authorList>
    </citation>
    <scope>NUCLEOTIDE SEQUENCE</scope>
    <source>
        <strain evidence="2">KAM348</strain>
    </source>
</reference>
<protein>
    <submittedName>
        <fullName evidence="2">Uncharacterized protein</fullName>
    </submittedName>
</protein>
<dbReference type="AlphaFoldDB" id="A0AAI9KUZ2"/>
<organism evidence="2 3">
    <name type="scientific">Aeromonas caviae</name>
    <name type="common">Aeromonas punctata</name>
    <dbReference type="NCBI Taxonomy" id="648"/>
    <lineage>
        <taxon>Bacteria</taxon>
        <taxon>Pseudomonadati</taxon>
        <taxon>Pseudomonadota</taxon>
        <taxon>Gammaproteobacteria</taxon>
        <taxon>Aeromonadales</taxon>
        <taxon>Aeromonadaceae</taxon>
        <taxon>Aeromonas</taxon>
    </lineage>
</organism>
<evidence type="ECO:0000256" key="1">
    <source>
        <dbReference type="SAM" id="SignalP"/>
    </source>
</evidence>
<accession>A0AAI9KUZ2</accession>
<proteinExistence type="predicted"/>
<keyword evidence="1" id="KW-0732">Signal</keyword>
<dbReference type="EMBL" id="BPNL01000054">
    <property type="protein sequence ID" value="GJA56139.1"/>
    <property type="molecule type" value="Genomic_DNA"/>
</dbReference>
<name>A0AAI9KUZ2_AERCA</name>
<comment type="caution">
    <text evidence="2">The sequence shown here is derived from an EMBL/GenBank/DDBJ whole genome shotgun (WGS) entry which is preliminary data.</text>
</comment>
<evidence type="ECO:0000313" key="2">
    <source>
        <dbReference type="EMBL" id="GJA56139.1"/>
    </source>
</evidence>
<evidence type="ECO:0000313" key="3">
    <source>
        <dbReference type="Proteomes" id="UP000887009"/>
    </source>
</evidence>
<feature type="chain" id="PRO_5042566837" evidence="1">
    <location>
        <begin position="20"/>
        <end position="120"/>
    </location>
</feature>
<dbReference type="RefSeq" id="WP_223920328.1">
    <property type="nucleotide sequence ID" value="NZ_BPNL01000054.1"/>
</dbReference>
<gene>
    <name evidence="2" type="ORF">KAM348_35620</name>
</gene>